<proteinExistence type="predicted"/>
<dbReference type="RefSeq" id="WP_087553423.1">
    <property type="nucleotide sequence ID" value="NZ_CP033133.1"/>
</dbReference>
<sequence>MSLKTLKELPQEKKNLVLDGFLNAHEDMNFPQEVVALYLDCSPWTLAKMRCEQNALPFTKIGRRISYKKRDVLEYEKNKTVTCTAQLM</sequence>
<dbReference type="Proteomes" id="UP000279962">
    <property type="component" value="Chromosome"/>
</dbReference>
<reference evidence="1 2" key="1">
    <citation type="submission" date="2018-10" db="EMBL/GenBank/DDBJ databases">
        <title>The complete genome of Acinetobacter wuhouensis strain WCHAW010062.</title>
        <authorList>
            <person name="Hu Y."/>
            <person name="Long H."/>
            <person name="Feng Y."/>
            <person name="Zong Z."/>
        </authorList>
    </citation>
    <scope>NUCLEOTIDE SEQUENCE [LARGE SCALE GENOMIC DNA]</scope>
    <source>
        <strain evidence="1 2">WCHAW010062</strain>
    </source>
</reference>
<organism evidence="1 2">
    <name type="scientific">Acinetobacter wuhouensis</name>
    <dbReference type="NCBI Taxonomy" id="1879050"/>
    <lineage>
        <taxon>Bacteria</taxon>
        <taxon>Pseudomonadati</taxon>
        <taxon>Pseudomonadota</taxon>
        <taxon>Gammaproteobacteria</taxon>
        <taxon>Moraxellales</taxon>
        <taxon>Moraxellaceae</taxon>
        <taxon>Acinetobacter</taxon>
    </lineage>
</organism>
<dbReference type="AlphaFoldDB" id="A0A3G2T2X4"/>
<gene>
    <name evidence="1" type="ORF">CDG68_12630</name>
</gene>
<accession>A0A3G2T2X4</accession>
<protein>
    <submittedName>
        <fullName evidence="1">DNA-binding protein</fullName>
    </submittedName>
</protein>
<dbReference type="GO" id="GO:0003677">
    <property type="term" value="F:DNA binding"/>
    <property type="evidence" value="ECO:0007669"/>
    <property type="project" value="UniProtKB-KW"/>
</dbReference>
<keyword evidence="1" id="KW-0238">DNA-binding</keyword>
<evidence type="ECO:0000313" key="2">
    <source>
        <dbReference type="Proteomes" id="UP000279962"/>
    </source>
</evidence>
<evidence type="ECO:0000313" key="1">
    <source>
        <dbReference type="EMBL" id="AYO54431.1"/>
    </source>
</evidence>
<dbReference type="EMBL" id="CP033133">
    <property type="protein sequence ID" value="AYO54431.1"/>
    <property type="molecule type" value="Genomic_DNA"/>
</dbReference>
<name>A0A3G2T2X4_9GAMM</name>